<dbReference type="CDD" id="cd12118">
    <property type="entry name" value="ttLC_FACS_AEE21_like"/>
    <property type="match status" value="1"/>
</dbReference>
<dbReference type="PANTHER" id="PTHR43859:SF4">
    <property type="entry name" value="BUTANOATE--COA LIGASE AAE1-RELATED"/>
    <property type="match status" value="1"/>
</dbReference>
<feature type="domain" description="AMP-dependent synthetase/ligase" evidence="8">
    <location>
        <begin position="31"/>
        <end position="400"/>
    </location>
</feature>
<accession>A0A3M9XAK1</accession>
<reference evidence="10 11" key="1">
    <citation type="journal article" date="2018" name="Mol. Plant Microbe Interact.">
        <title>Taxonomically Different Co-Microsymbionts of a Relict Legume, Oxytropis popoviana, Have Complementary Sets of Symbiotic Genes and Together Increase the Efficiency of Plant Nodulation.</title>
        <authorList>
            <person name="Safronova V."/>
            <person name="Belimov A."/>
            <person name="Sazanova A."/>
            <person name="Chirak E."/>
            <person name="Verkhozina A."/>
            <person name="Kuznetsova I."/>
            <person name="Andronov E."/>
            <person name="Puhalsky J."/>
            <person name="Tikhonovich I."/>
        </authorList>
    </citation>
    <scope>NUCLEOTIDE SEQUENCE [LARGE SCALE GENOMIC DNA]</scope>
    <source>
        <strain evidence="10 11">Opo-235</strain>
    </source>
</reference>
<dbReference type="AlphaFoldDB" id="A0A3M9XAK1"/>
<keyword evidence="3" id="KW-0276">Fatty acid metabolism</keyword>
<dbReference type="EMBL" id="QKOD01000003">
    <property type="protein sequence ID" value="RNJ44905.1"/>
    <property type="molecule type" value="Genomic_DNA"/>
</dbReference>
<dbReference type="Gene3D" id="3.30.300.30">
    <property type="match status" value="1"/>
</dbReference>
<dbReference type="Gene3D" id="3.40.50.12780">
    <property type="entry name" value="N-terminal domain of ligase-like"/>
    <property type="match status" value="1"/>
</dbReference>
<dbReference type="Proteomes" id="UP000275436">
    <property type="component" value="Unassembled WGS sequence"/>
</dbReference>
<evidence type="ECO:0000256" key="5">
    <source>
        <dbReference type="ARBA" id="ARBA00051915"/>
    </source>
</evidence>
<protein>
    <recommendedName>
        <fullName evidence="7">3-methylmercaptopropionyl-CoA ligase</fullName>
        <ecNumber evidence="6">6.2.1.44</ecNumber>
    </recommendedName>
</protein>
<evidence type="ECO:0000313" key="11">
    <source>
        <dbReference type="Proteomes" id="UP000275436"/>
    </source>
</evidence>
<comment type="caution">
    <text evidence="10">The sequence shown here is derived from an EMBL/GenBank/DDBJ whole genome shotgun (WGS) entry which is preliminary data.</text>
</comment>
<dbReference type="InterPro" id="IPR042099">
    <property type="entry name" value="ANL_N_sf"/>
</dbReference>
<dbReference type="GO" id="GO:0006631">
    <property type="term" value="P:fatty acid metabolic process"/>
    <property type="evidence" value="ECO:0007669"/>
    <property type="project" value="UniProtKB-KW"/>
</dbReference>
<comment type="catalytic activity">
    <reaction evidence="5">
        <text>3-(methylsulfanyl)propanoate + ATP + CoA = 3-(methylsulfanyl)propanoyl-CoA + AMP + diphosphate</text>
        <dbReference type="Rhea" id="RHEA:43052"/>
        <dbReference type="ChEBI" id="CHEBI:30616"/>
        <dbReference type="ChEBI" id="CHEBI:33019"/>
        <dbReference type="ChEBI" id="CHEBI:49016"/>
        <dbReference type="ChEBI" id="CHEBI:57287"/>
        <dbReference type="ChEBI" id="CHEBI:82815"/>
        <dbReference type="ChEBI" id="CHEBI:456215"/>
        <dbReference type="EC" id="6.2.1.44"/>
    </reaction>
    <physiologicalReaction direction="left-to-right" evidence="5">
        <dbReference type="Rhea" id="RHEA:43053"/>
    </physiologicalReaction>
</comment>
<dbReference type="RefSeq" id="WP_123168079.1">
    <property type="nucleotide sequence ID" value="NZ_QKOD01000003.1"/>
</dbReference>
<dbReference type="InterPro" id="IPR020845">
    <property type="entry name" value="AMP-binding_CS"/>
</dbReference>
<evidence type="ECO:0000256" key="1">
    <source>
        <dbReference type="ARBA" id="ARBA00006432"/>
    </source>
</evidence>
<dbReference type="InterPro" id="IPR025110">
    <property type="entry name" value="AMP-bd_C"/>
</dbReference>
<dbReference type="PROSITE" id="PS00455">
    <property type="entry name" value="AMP_BINDING"/>
    <property type="match status" value="1"/>
</dbReference>
<evidence type="ECO:0000259" key="8">
    <source>
        <dbReference type="Pfam" id="PF00501"/>
    </source>
</evidence>
<dbReference type="Pfam" id="PF13193">
    <property type="entry name" value="AMP-binding_C"/>
    <property type="match status" value="1"/>
</dbReference>
<evidence type="ECO:0000256" key="6">
    <source>
        <dbReference type="ARBA" id="ARBA00066616"/>
    </source>
</evidence>
<evidence type="ECO:0000259" key="9">
    <source>
        <dbReference type="Pfam" id="PF13193"/>
    </source>
</evidence>
<name>A0A3M9XAK1_9HYPH</name>
<dbReference type="InterPro" id="IPR045851">
    <property type="entry name" value="AMP-bd_C_sf"/>
</dbReference>
<feature type="domain" description="AMP-binding enzyme C-terminal" evidence="9">
    <location>
        <begin position="450"/>
        <end position="524"/>
    </location>
</feature>
<dbReference type="Pfam" id="PF00501">
    <property type="entry name" value="AMP-binding"/>
    <property type="match status" value="1"/>
</dbReference>
<proteinExistence type="inferred from homology"/>
<sequence length="541" mass="58319">MRQHYEAALRDDANCVALSPLSFLKRAELVYGARSAVTYGDVRRTWAQTGARCRSVAAGLAALGVGPGDTVSVLSPNIPELFELHYAVPLLGAVLNTINTRLEPETVAYILAHSDSTLVIADTAFAPLLREAFRLNGNTLPVVDVVDAQAQASAGFGERSYEDLAAHPPMGWELPKDEWQALALNYTSGTSGRPKGVIYHHRGAYLMAMGTIAAWALPQHPTYLSVVPMFHCNGWTHPWSMAIVGANMVFTRDASPGKLLEAMAAHRVTHMGAAPIVLQMLCDGRGASAQPFNPQIRVMTAGAPPPPAVLEKAAQMGLDVMQVYGLTETYGHISQCLWQDEWEALSVSARAEKQAMQGVAFPMVEDIRVVDRDTGTDVPRDGLTQGEIAIRGNTVMKGYYKDATSTAAAFESGWFWSGDAAVVHPDGYIQIRDRLKDVIISGGENISSVEVESVLYRHPAISVAAVVARPHPKWGESPCAFVELREGASATEAEIIAFCRANIAHFKAPKTVVFGPLPKTATGKIQKFILRAAARDLGPQA</sequence>
<evidence type="ECO:0000256" key="3">
    <source>
        <dbReference type="ARBA" id="ARBA00022832"/>
    </source>
</evidence>
<dbReference type="EC" id="6.2.1.44" evidence="6"/>
<gene>
    <name evidence="10" type="ORF">DNR46_13395</name>
</gene>
<dbReference type="FunFam" id="3.30.300.30:FF:000008">
    <property type="entry name" value="2,3-dihydroxybenzoate-AMP ligase"/>
    <property type="match status" value="1"/>
</dbReference>
<comment type="similarity">
    <text evidence="1">Belongs to the ATP-dependent AMP-binding enzyme family.</text>
</comment>
<dbReference type="GO" id="GO:0016874">
    <property type="term" value="F:ligase activity"/>
    <property type="evidence" value="ECO:0007669"/>
    <property type="project" value="UniProtKB-KW"/>
</dbReference>
<evidence type="ECO:0000256" key="2">
    <source>
        <dbReference type="ARBA" id="ARBA00022598"/>
    </source>
</evidence>
<keyword evidence="4" id="KW-0443">Lipid metabolism</keyword>
<evidence type="ECO:0000256" key="4">
    <source>
        <dbReference type="ARBA" id="ARBA00023098"/>
    </source>
</evidence>
<organism evidence="10 11">
    <name type="scientific">Mesorhizobium japonicum</name>
    <dbReference type="NCBI Taxonomy" id="2066070"/>
    <lineage>
        <taxon>Bacteria</taxon>
        <taxon>Pseudomonadati</taxon>
        <taxon>Pseudomonadota</taxon>
        <taxon>Alphaproteobacteria</taxon>
        <taxon>Hyphomicrobiales</taxon>
        <taxon>Phyllobacteriaceae</taxon>
        <taxon>Mesorhizobium</taxon>
    </lineage>
</organism>
<dbReference type="NCBIfam" id="NF006020">
    <property type="entry name" value="PRK08162.1"/>
    <property type="match status" value="1"/>
</dbReference>
<dbReference type="SUPFAM" id="SSF56801">
    <property type="entry name" value="Acetyl-CoA synthetase-like"/>
    <property type="match status" value="1"/>
</dbReference>
<evidence type="ECO:0000256" key="7">
    <source>
        <dbReference type="ARBA" id="ARBA00067668"/>
    </source>
</evidence>
<dbReference type="PANTHER" id="PTHR43859">
    <property type="entry name" value="ACYL-ACTIVATING ENZYME"/>
    <property type="match status" value="1"/>
</dbReference>
<dbReference type="InterPro" id="IPR000873">
    <property type="entry name" value="AMP-dep_synth/lig_dom"/>
</dbReference>
<keyword evidence="2" id="KW-0436">Ligase</keyword>
<evidence type="ECO:0000313" key="10">
    <source>
        <dbReference type="EMBL" id="RNJ44905.1"/>
    </source>
</evidence>